<keyword evidence="4 5" id="KW-0472">Membrane</keyword>
<reference evidence="6 7" key="1">
    <citation type="submission" date="2019-01" db="EMBL/GenBank/DDBJ databases">
        <title>Geovibrio thiophilus DSM 11263, complete genome.</title>
        <authorList>
            <person name="Spring S."/>
            <person name="Bunk B."/>
            <person name="Sproer C."/>
        </authorList>
    </citation>
    <scope>NUCLEOTIDE SEQUENCE [LARGE SCALE GENOMIC DNA]</scope>
    <source>
        <strain evidence="6 7">DSM 11263</strain>
    </source>
</reference>
<dbReference type="Proteomes" id="UP000287502">
    <property type="component" value="Chromosome"/>
</dbReference>
<evidence type="ECO:0000313" key="7">
    <source>
        <dbReference type="Proteomes" id="UP000287502"/>
    </source>
</evidence>
<feature type="transmembrane region" description="Helical" evidence="5">
    <location>
        <begin position="225"/>
        <end position="242"/>
    </location>
</feature>
<evidence type="ECO:0000256" key="1">
    <source>
        <dbReference type="ARBA" id="ARBA00004141"/>
    </source>
</evidence>
<keyword evidence="3 5" id="KW-1133">Transmembrane helix</keyword>
<keyword evidence="5" id="KW-1003">Cell membrane</keyword>
<accession>A0A3R5XVR4</accession>
<dbReference type="AlphaFoldDB" id="A0A3R5XVR4"/>
<sequence length="273" mass="28665">MIEIMQLIPVGILAGILGYLLGIGGGVLIVPVLVLIFGYPVHTAVAASLASITVGSVLISASNLNRNLVNVPLAVTLETVTILGALIGGYISVSVSERPILIMFSIITLITAYLMWKKTVSTEDAETPPDEGSGFYSGSYTDEVRGRVIHYRVKRVHLSMLVSSAAGVISSMLGVGGGFFKVPAMNILSGVPLRVATATSNFMIGFTAAAGSVAYIFHGYVRPQIAGSIIVGVLIGSAFATAKLRKVTDNRIKKIFIAVLLLIAVQMFIKALG</sequence>
<evidence type="ECO:0000256" key="3">
    <source>
        <dbReference type="ARBA" id="ARBA00022989"/>
    </source>
</evidence>
<gene>
    <name evidence="6" type="ORF">EP073_02475</name>
</gene>
<dbReference type="KEGG" id="gtl:EP073_02475"/>
<feature type="transmembrane region" description="Helical" evidence="5">
    <location>
        <begin position="99"/>
        <end position="116"/>
    </location>
</feature>
<dbReference type="GO" id="GO:0005886">
    <property type="term" value="C:plasma membrane"/>
    <property type="evidence" value="ECO:0007669"/>
    <property type="project" value="UniProtKB-SubCell"/>
</dbReference>
<keyword evidence="2 5" id="KW-0812">Transmembrane</keyword>
<comment type="subcellular location">
    <subcellularLocation>
        <location evidence="5">Cell membrane</location>
        <topology evidence="5">Multi-pass membrane protein</topology>
    </subcellularLocation>
    <subcellularLocation>
        <location evidence="1">Membrane</location>
        <topology evidence="1">Multi-pass membrane protein</topology>
    </subcellularLocation>
</comment>
<feature type="transmembrane region" description="Helical" evidence="5">
    <location>
        <begin position="12"/>
        <end position="37"/>
    </location>
</feature>
<feature type="transmembrane region" description="Helical" evidence="5">
    <location>
        <begin position="73"/>
        <end position="93"/>
    </location>
</feature>
<dbReference type="InterPro" id="IPR051598">
    <property type="entry name" value="TSUP/Inactive_protease-like"/>
</dbReference>
<evidence type="ECO:0000313" key="6">
    <source>
        <dbReference type="EMBL" id="QAR32301.1"/>
    </source>
</evidence>
<evidence type="ECO:0000256" key="5">
    <source>
        <dbReference type="RuleBase" id="RU363041"/>
    </source>
</evidence>
<dbReference type="PANTHER" id="PTHR43701">
    <property type="entry name" value="MEMBRANE TRANSPORTER PROTEIN MJ0441-RELATED"/>
    <property type="match status" value="1"/>
</dbReference>
<dbReference type="PANTHER" id="PTHR43701:SF5">
    <property type="entry name" value="MEMBRANE TRANSPORTER PROTEIN-RELATED"/>
    <property type="match status" value="1"/>
</dbReference>
<dbReference type="OrthoDB" id="9777163at2"/>
<feature type="transmembrane region" description="Helical" evidence="5">
    <location>
        <begin position="254"/>
        <end position="272"/>
    </location>
</feature>
<evidence type="ECO:0000256" key="2">
    <source>
        <dbReference type="ARBA" id="ARBA00022692"/>
    </source>
</evidence>
<name>A0A3R5XVR4_9BACT</name>
<feature type="transmembrane region" description="Helical" evidence="5">
    <location>
        <begin position="156"/>
        <end position="180"/>
    </location>
</feature>
<feature type="transmembrane region" description="Helical" evidence="5">
    <location>
        <begin position="43"/>
        <end position="61"/>
    </location>
</feature>
<evidence type="ECO:0000256" key="4">
    <source>
        <dbReference type="ARBA" id="ARBA00023136"/>
    </source>
</evidence>
<protein>
    <recommendedName>
        <fullName evidence="5">Probable membrane transporter protein</fullName>
    </recommendedName>
</protein>
<keyword evidence="7" id="KW-1185">Reference proteome</keyword>
<comment type="similarity">
    <text evidence="5">Belongs to the 4-toluene sulfonate uptake permease (TSUP) (TC 2.A.102) family.</text>
</comment>
<dbReference type="EMBL" id="CP035108">
    <property type="protein sequence ID" value="QAR32301.1"/>
    <property type="molecule type" value="Genomic_DNA"/>
</dbReference>
<dbReference type="InterPro" id="IPR002781">
    <property type="entry name" value="TM_pro_TauE-like"/>
</dbReference>
<dbReference type="Pfam" id="PF01925">
    <property type="entry name" value="TauE"/>
    <property type="match status" value="1"/>
</dbReference>
<feature type="transmembrane region" description="Helical" evidence="5">
    <location>
        <begin position="200"/>
        <end position="218"/>
    </location>
</feature>
<organism evidence="6 7">
    <name type="scientific">Geovibrio thiophilus</name>
    <dbReference type="NCBI Taxonomy" id="139438"/>
    <lineage>
        <taxon>Bacteria</taxon>
        <taxon>Pseudomonadati</taxon>
        <taxon>Deferribacterota</taxon>
        <taxon>Deferribacteres</taxon>
        <taxon>Deferribacterales</taxon>
        <taxon>Geovibrionaceae</taxon>
        <taxon>Geovibrio</taxon>
    </lineage>
</organism>
<proteinExistence type="inferred from homology"/>